<keyword evidence="2" id="KW-0732">Signal</keyword>
<gene>
    <name evidence="3" type="ORF">L873DRAFT_510826</name>
</gene>
<feature type="chain" id="PRO_5018113631" description="Secreted protein" evidence="2">
    <location>
        <begin position="21"/>
        <end position="92"/>
    </location>
</feature>
<evidence type="ECO:0000256" key="1">
    <source>
        <dbReference type="SAM" id="MobiDB-lite"/>
    </source>
</evidence>
<dbReference type="Proteomes" id="UP000276215">
    <property type="component" value="Unassembled WGS sequence"/>
</dbReference>
<feature type="region of interest" description="Disordered" evidence="1">
    <location>
        <begin position="28"/>
        <end position="92"/>
    </location>
</feature>
<name>A0A3N4J830_9PEZI</name>
<evidence type="ECO:0000313" key="4">
    <source>
        <dbReference type="Proteomes" id="UP000276215"/>
    </source>
</evidence>
<sequence length="92" mass="10373">MFRRVRVILHILLCTDPTITHYSINHERTTHSRKGLHRLSPLPAVNNDTPAPQSHQSSTPSANPPKQKPPHHTLQPRVPGSLTHYHKASECP</sequence>
<dbReference type="EMBL" id="ML120546">
    <property type="protein sequence ID" value="RPA90004.1"/>
    <property type="molecule type" value="Genomic_DNA"/>
</dbReference>
<dbReference type="AlphaFoldDB" id="A0A3N4J830"/>
<feature type="signal peptide" evidence="2">
    <location>
        <begin position="1"/>
        <end position="20"/>
    </location>
</feature>
<evidence type="ECO:0008006" key="5">
    <source>
        <dbReference type="Google" id="ProtNLM"/>
    </source>
</evidence>
<accession>A0A3N4J830</accession>
<reference evidence="3 4" key="1">
    <citation type="journal article" date="2018" name="Nat. Ecol. Evol.">
        <title>Pezizomycetes genomes reveal the molecular basis of ectomycorrhizal truffle lifestyle.</title>
        <authorList>
            <person name="Murat C."/>
            <person name="Payen T."/>
            <person name="Noel B."/>
            <person name="Kuo A."/>
            <person name="Morin E."/>
            <person name="Chen J."/>
            <person name="Kohler A."/>
            <person name="Krizsan K."/>
            <person name="Balestrini R."/>
            <person name="Da Silva C."/>
            <person name="Montanini B."/>
            <person name="Hainaut M."/>
            <person name="Levati E."/>
            <person name="Barry K.W."/>
            <person name="Belfiori B."/>
            <person name="Cichocki N."/>
            <person name="Clum A."/>
            <person name="Dockter R.B."/>
            <person name="Fauchery L."/>
            <person name="Guy J."/>
            <person name="Iotti M."/>
            <person name="Le Tacon F."/>
            <person name="Lindquist E.A."/>
            <person name="Lipzen A."/>
            <person name="Malagnac F."/>
            <person name="Mello A."/>
            <person name="Molinier V."/>
            <person name="Miyauchi S."/>
            <person name="Poulain J."/>
            <person name="Riccioni C."/>
            <person name="Rubini A."/>
            <person name="Sitrit Y."/>
            <person name="Splivallo R."/>
            <person name="Traeger S."/>
            <person name="Wang M."/>
            <person name="Zifcakova L."/>
            <person name="Wipf D."/>
            <person name="Zambonelli A."/>
            <person name="Paolocci F."/>
            <person name="Nowrousian M."/>
            <person name="Ottonello S."/>
            <person name="Baldrian P."/>
            <person name="Spatafora J.W."/>
            <person name="Henrissat B."/>
            <person name="Nagy L.G."/>
            <person name="Aury J.M."/>
            <person name="Wincker P."/>
            <person name="Grigoriev I.V."/>
            <person name="Bonfante P."/>
            <person name="Martin F.M."/>
        </authorList>
    </citation>
    <scope>NUCLEOTIDE SEQUENCE [LARGE SCALE GENOMIC DNA]</scope>
    <source>
        <strain evidence="3 4">120613-1</strain>
    </source>
</reference>
<evidence type="ECO:0000313" key="3">
    <source>
        <dbReference type="EMBL" id="RPA90004.1"/>
    </source>
</evidence>
<keyword evidence="4" id="KW-1185">Reference proteome</keyword>
<proteinExistence type="predicted"/>
<protein>
    <recommendedName>
        <fullName evidence="5">Secreted protein</fullName>
    </recommendedName>
</protein>
<organism evidence="3 4">
    <name type="scientific">Choiromyces venosus 120613-1</name>
    <dbReference type="NCBI Taxonomy" id="1336337"/>
    <lineage>
        <taxon>Eukaryota</taxon>
        <taxon>Fungi</taxon>
        <taxon>Dikarya</taxon>
        <taxon>Ascomycota</taxon>
        <taxon>Pezizomycotina</taxon>
        <taxon>Pezizomycetes</taxon>
        <taxon>Pezizales</taxon>
        <taxon>Tuberaceae</taxon>
        <taxon>Choiromyces</taxon>
    </lineage>
</organism>
<feature type="compositionally biased region" description="Polar residues" evidence="1">
    <location>
        <begin position="46"/>
        <end position="61"/>
    </location>
</feature>
<evidence type="ECO:0000256" key="2">
    <source>
        <dbReference type="SAM" id="SignalP"/>
    </source>
</evidence>